<comment type="caution">
    <text evidence="2">The sequence shown here is derived from an EMBL/GenBank/DDBJ whole genome shotgun (WGS) entry which is preliminary data.</text>
</comment>
<dbReference type="EMBL" id="QYUK01000011">
    <property type="protein sequence ID" value="RJF86441.1"/>
    <property type="molecule type" value="Genomic_DNA"/>
</dbReference>
<organism evidence="2 3">
    <name type="scientific">Oleomonas cavernae</name>
    <dbReference type="NCBI Taxonomy" id="2320859"/>
    <lineage>
        <taxon>Bacteria</taxon>
        <taxon>Pseudomonadati</taxon>
        <taxon>Pseudomonadota</taxon>
        <taxon>Alphaproteobacteria</taxon>
        <taxon>Acetobacterales</taxon>
        <taxon>Acetobacteraceae</taxon>
        <taxon>Oleomonas</taxon>
    </lineage>
</organism>
<reference evidence="2 3" key="1">
    <citation type="submission" date="2018-09" db="EMBL/GenBank/DDBJ databases">
        <authorList>
            <person name="Zhu H."/>
        </authorList>
    </citation>
    <scope>NUCLEOTIDE SEQUENCE [LARGE SCALE GENOMIC DNA]</scope>
    <source>
        <strain evidence="2 3">K1W22B-8</strain>
    </source>
</reference>
<evidence type="ECO:0000256" key="1">
    <source>
        <dbReference type="SAM" id="MobiDB-lite"/>
    </source>
</evidence>
<dbReference type="Proteomes" id="UP000284605">
    <property type="component" value="Unassembled WGS sequence"/>
</dbReference>
<proteinExistence type="predicted"/>
<dbReference type="AlphaFoldDB" id="A0A418W8U0"/>
<keyword evidence="3" id="KW-1185">Reference proteome</keyword>
<sequence length="259" mass="28530">MAVSQLATIMVVTDGDIEPIHRTLISISLLAGRRCPEVLLTLTKPIEARELLDCLEVWSSRYDLRIRLAIPYQSLPPFVALRSALTEAEVDGYVVILPAGTIPKSVDFALALTPGADRESKSHDLLIAPSAGEDNLLPTGTCWVLSPPGLVHLLKLDLAFGAIEAAAEALKLRLTKAGLSWHVDDRLRVVSEPKVWDHIVPRIDFLMLADSGFSDPQQESVQGGRTQARPRRARSAQPHIKVPLHLVSETRERERGERL</sequence>
<name>A0A418W8U0_9PROT</name>
<accession>A0A418W8U0</accession>
<gene>
    <name evidence="2" type="ORF">D3874_04875</name>
</gene>
<protein>
    <submittedName>
        <fullName evidence="2">Uncharacterized protein</fullName>
    </submittedName>
</protein>
<evidence type="ECO:0000313" key="3">
    <source>
        <dbReference type="Proteomes" id="UP000284605"/>
    </source>
</evidence>
<evidence type="ECO:0000313" key="2">
    <source>
        <dbReference type="EMBL" id="RJF86441.1"/>
    </source>
</evidence>
<feature type="region of interest" description="Disordered" evidence="1">
    <location>
        <begin position="215"/>
        <end position="237"/>
    </location>
</feature>